<dbReference type="InterPro" id="IPR006224">
    <property type="entry name" value="PsdUridine_synth_RluA-like_CS"/>
</dbReference>
<organism evidence="4 5">
    <name type="scientific">Chlamydomonas eustigma</name>
    <dbReference type="NCBI Taxonomy" id="1157962"/>
    <lineage>
        <taxon>Eukaryota</taxon>
        <taxon>Viridiplantae</taxon>
        <taxon>Chlorophyta</taxon>
        <taxon>core chlorophytes</taxon>
        <taxon>Chlorophyceae</taxon>
        <taxon>CS clade</taxon>
        <taxon>Chlamydomonadales</taxon>
        <taxon>Chlamydomonadaceae</taxon>
        <taxon>Chlamydomonas</taxon>
    </lineage>
</organism>
<dbReference type="EMBL" id="BEGY01000004">
    <property type="protein sequence ID" value="GAX73652.1"/>
    <property type="molecule type" value="Genomic_DNA"/>
</dbReference>
<evidence type="ECO:0000256" key="1">
    <source>
        <dbReference type="ARBA" id="ARBA00000073"/>
    </source>
</evidence>
<dbReference type="Gene3D" id="3.30.2350.10">
    <property type="entry name" value="Pseudouridine synthase"/>
    <property type="match status" value="2"/>
</dbReference>
<sequence length="726" mass="79070">MLFKVSNFQHGMWQLHPGCKRSVSTKKAAKAKIIFKMSSKSQIGSGGTLLNHEADTLFESIQHGEHSIKAVTKPGLTCALTEAIALLTGLPMEAVQELLDLGAVYVGRNIKGQNVTKWRRASESIPHETTSTSDDRCKYAEYILPPRTLLRVHPNPKRYPQCDATDWSSSIVYMDERYIVVNKPAGLPCMRHESNGVEHVAECVNRALFSPSGSDTEPYSSLEACHRLDTWTTGLLVLSRTKQAFSEFKAIMEGARSSGALAAGSSRADRNNASDNARSSGALAAGSSRADRNNASDNARSSGALAAGSSRADRNNASDNARSSGALLAAGNSRADRNNASEPSSVRPAVPLPDHHYDQAVQQQDRLLDLAASDGIPVAGRVSRSETNKRRADDKRGADEDVVPLELPVLSTLYREELPVLSTLYREELPVLSTLYREELPVLSTLYREELPVLSKVYRVLTFQPVPLGKLQHYMYDGPFEKSSAGGAGIKVVHREPQHCGQQLHISCLETQEPHDVNAPIYDQPAVLASYAAPWLPIDEDATQCRSHHGSGTIMGSESLQPEARTDTTPVVNYSTMPTTTVNQSMEEVVEAEVEAACASKKLLPKARGPRLLSQCPHAGWKRCELEVLDCRSIILDCSRGRTHQIRAQLSAIGRPLVGDVMYGPVSGLTVGVSGRAEDVLPLAALLGDPRSEPPPQEGPIGLHSAELKWVDNMWLFAPAPWDDYK</sequence>
<reference evidence="4 5" key="1">
    <citation type="submission" date="2017-08" db="EMBL/GenBank/DDBJ databases">
        <title>Acidophilic green algal genome provides insights into adaptation to an acidic environment.</title>
        <authorList>
            <person name="Hirooka S."/>
            <person name="Hirose Y."/>
            <person name="Kanesaki Y."/>
            <person name="Higuchi S."/>
            <person name="Fujiwara T."/>
            <person name="Onuma R."/>
            <person name="Era A."/>
            <person name="Ohbayashi R."/>
            <person name="Uzuka A."/>
            <person name="Nozaki H."/>
            <person name="Yoshikawa H."/>
            <person name="Miyagishima S.Y."/>
        </authorList>
    </citation>
    <scope>NUCLEOTIDE SEQUENCE [LARGE SCALE GENOMIC DNA]</scope>
    <source>
        <strain evidence="4 5">NIES-2499</strain>
    </source>
</reference>
<evidence type="ECO:0000313" key="4">
    <source>
        <dbReference type="EMBL" id="GAX73652.1"/>
    </source>
</evidence>
<dbReference type="GO" id="GO:0000455">
    <property type="term" value="P:enzyme-directed rRNA pseudouridine synthesis"/>
    <property type="evidence" value="ECO:0007669"/>
    <property type="project" value="TreeGrafter"/>
</dbReference>
<dbReference type="AlphaFoldDB" id="A0A250WSK3"/>
<dbReference type="InterPro" id="IPR020103">
    <property type="entry name" value="PsdUridine_synth_cat_dom_sf"/>
</dbReference>
<feature type="region of interest" description="Disordered" evidence="2">
    <location>
        <begin position="546"/>
        <end position="575"/>
    </location>
</feature>
<evidence type="ECO:0000313" key="5">
    <source>
        <dbReference type="Proteomes" id="UP000232323"/>
    </source>
</evidence>
<dbReference type="STRING" id="1157962.A0A250WSK3"/>
<feature type="domain" description="Pseudouridine synthase RsuA/RluA-like" evidence="3">
    <location>
        <begin position="178"/>
        <end position="250"/>
    </location>
</feature>
<keyword evidence="5" id="KW-1185">Reference proteome</keyword>
<feature type="region of interest" description="Disordered" evidence="2">
    <location>
        <begin position="261"/>
        <end position="353"/>
    </location>
</feature>
<dbReference type="OrthoDB" id="424794at2759"/>
<comment type="catalytic activity">
    <reaction evidence="1">
        <text>a uridine in RNA = a pseudouridine in RNA</text>
        <dbReference type="Rhea" id="RHEA:48348"/>
        <dbReference type="Rhea" id="RHEA-COMP:12068"/>
        <dbReference type="Rhea" id="RHEA-COMP:12069"/>
        <dbReference type="ChEBI" id="CHEBI:65314"/>
        <dbReference type="ChEBI" id="CHEBI:65315"/>
    </reaction>
</comment>
<dbReference type="Proteomes" id="UP000232323">
    <property type="component" value="Unassembled WGS sequence"/>
</dbReference>
<feature type="compositionally biased region" description="Low complexity" evidence="2">
    <location>
        <begin position="299"/>
        <end position="310"/>
    </location>
</feature>
<dbReference type="GO" id="GO:0009982">
    <property type="term" value="F:pseudouridine synthase activity"/>
    <property type="evidence" value="ECO:0007669"/>
    <property type="project" value="InterPro"/>
</dbReference>
<gene>
    <name evidence="4" type="ORF">CEUSTIGMA_g1103.t1</name>
</gene>
<feature type="region of interest" description="Disordered" evidence="2">
    <location>
        <begin position="379"/>
        <end position="398"/>
    </location>
</feature>
<feature type="compositionally biased region" description="Basic and acidic residues" evidence="2">
    <location>
        <begin position="383"/>
        <end position="398"/>
    </location>
</feature>
<dbReference type="InterPro" id="IPR006145">
    <property type="entry name" value="PsdUridine_synth_RsuA/RluA"/>
</dbReference>
<evidence type="ECO:0000256" key="2">
    <source>
        <dbReference type="SAM" id="MobiDB-lite"/>
    </source>
</evidence>
<proteinExistence type="predicted"/>
<comment type="caution">
    <text evidence="4">The sequence shown here is derived from an EMBL/GenBank/DDBJ whole genome shotgun (WGS) entry which is preliminary data.</text>
</comment>
<dbReference type="Pfam" id="PF00849">
    <property type="entry name" value="PseudoU_synth_2"/>
    <property type="match status" value="1"/>
</dbReference>
<dbReference type="PANTHER" id="PTHR21600:SF52">
    <property type="entry name" value="PSEUDOURIDINE SYNTHASE RSUA_RLUA-LIKE DOMAIN-CONTAINING PROTEIN"/>
    <property type="match status" value="1"/>
</dbReference>
<accession>A0A250WSK3</accession>
<feature type="compositionally biased region" description="Low complexity" evidence="2">
    <location>
        <begin position="277"/>
        <end position="288"/>
    </location>
</feature>
<dbReference type="GO" id="GO:0003723">
    <property type="term" value="F:RNA binding"/>
    <property type="evidence" value="ECO:0007669"/>
    <property type="project" value="InterPro"/>
</dbReference>
<dbReference type="InterPro" id="IPR050188">
    <property type="entry name" value="RluA_PseudoU_synthase"/>
</dbReference>
<evidence type="ECO:0000259" key="3">
    <source>
        <dbReference type="Pfam" id="PF00849"/>
    </source>
</evidence>
<name>A0A250WSK3_9CHLO</name>
<dbReference type="PROSITE" id="PS01129">
    <property type="entry name" value="PSI_RLU"/>
    <property type="match status" value="1"/>
</dbReference>
<dbReference type="PANTHER" id="PTHR21600">
    <property type="entry name" value="MITOCHONDRIAL RNA PSEUDOURIDINE SYNTHASE"/>
    <property type="match status" value="1"/>
</dbReference>
<protein>
    <recommendedName>
        <fullName evidence="3">Pseudouridine synthase RsuA/RluA-like domain-containing protein</fullName>
    </recommendedName>
</protein>
<dbReference type="SUPFAM" id="SSF55120">
    <property type="entry name" value="Pseudouridine synthase"/>
    <property type="match status" value="2"/>
</dbReference>